<dbReference type="UniPathway" id="UPA00345"/>
<evidence type="ECO:0000256" key="1">
    <source>
        <dbReference type="ARBA" id="ARBA00004496"/>
    </source>
</evidence>
<dbReference type="Gene3D" id="2.40.50.140">
    <property type="entry name" value="Nucleic acid-binding proteins"/>
    <property type="match status" value="2"/>
</dbReference>
<dbReference type="InterPro" id="IPR020599">
    <property type="entry name" value="Transl_elong_fac_P/YeiP"/>
</dbReference>
<dbReference type="Pfam" id="PF01132">
    <property type="entry name" value="EFP"/>
    <property type="match status" value="1"/>
</dbReference>
<name>A0A1H4N1F4_9BRAD</name>
<evidence type="ECO:0000256" key="2">
    <source>
        <dbReference type="ARBA" id="ARBA00004815"/>
    </source>
</evidence>
<dbReference type="CDD" id="cd04470">
    <property type="entry name" value="S1_EF-P_repeat_1"/>
    <property type="match status" value="1"/>
</dbReference>
<evidence type="ECO:0000256" key="5">
    <source>
        <dbReference type="ARBA" id="ARBA00022768"/>
    </source>
</evidence>
<dbReference type="HAMAP" id="MF_00141">
    <property type="entry name" value="EF_P"/>
    <property type="match status" value="1"/>
</dbReference>
<evidence type="ECO:0000256" key="3">
    <source>
        <dbReference type="ARBA" id="ARBA00009479"/>
    </source>
</evidence>
<dbReference type="SMART" id="SM01185">
    <property type="entry name" value="EFP"/>
    <property type="match status" value="1"/>
</dbReference>
<dbReference type="SUPFAM" id="SSF50104">
    <property type="entry name" value="Translation proteins SH3-like domain"/>
    <property type="match status" value="1"/>
</dbReference>
<dbReference type="FunFam" id="2.40.50.140:FF:000004">
    <property type="entry name" value="Elongation factor P"/>
    <property type="match status" value="1"/>
</dbReference>
<feature type="domain" description="Translation elongation factor P/YeiP central" evidence="11">
    <location>
        <begin position="96"/>
        <end position="150"/>
    </location>
</feature>
<dbReference type="EMBL" id="FNTH01000001">
    <property type="protein sequence ID" value="SEB88565.1"/>
    <property type="molecule type" value="Genomic_DNA"/>
</dbReference>
<accession>A0A1H4N1F4</accession>
<protein>
    <recommendedName>
        <fullName evidence="7 8">Elongation factor P</fullName>
        <shortName evidence="7">EF-P</shortName>
    </recommendedName>
</protein>
<dbReference type="InterPro" id="IPR008991">
    <property type="entry name" value="Translation_prot_SH3-like_sf"/>
</dbReference>
<proteinExistence type="inferred from homology"/>
<dbReference type="InterPro" id="IPR001059">
    <property type="entry name" value="Transl_elong_P/YeiP_cen"/>
</dbReference>
<evidence type="ECO:0000256" key="6">
    <source>
        <dbReference type="ARBA" id="ARBA00022917"/>
    </source>
</evidence>
<comment type="similarity">
    <text evidence="3 7 9">Belongs to the elongation factor P family.</text>
</comment>
<dbReference type="InterPro" id="IPR013852">
    <property type="entry name" value="Transl_elong_P/YeiP_CS"/>
</dbReference>
<dbReference type="NCBIfam" id="TIGR00038">
    <property type="entry name" value="efp"/>
    <property type="match status" value="1"/>
</dbReference>
<comment type="pathway">
    <text evidence="2 7">Protein biosynthesis; polypeptide chain elongation.</text>
</comment>
<comment type="subcellular location">
    <subcellularLocation>
        <location evidence="1 7">Cytoplasm</location>
    </subcellularLocation>
</comment>
<evidence type="ECO:0000259" key="10">
    <source>
        <dbReference type="SMART" id="SM00841"/>
    </source>
</evidence>
<dbReference type="Proteomes" id="UP000198992">
    <property type="component" value="Unassembled WGS sequence"/>
</dbReference>
<dbReference type="PANTHER" id="PTHR30053">
    <property type="entry name" value="ELONGATION FACTOR P"/>
    <property type="match status" value="1"/>
</dbReference>
<gene>
    <name evidence="7" type="primary">efp</name>
    <name evidence="12" type="ORF">SAMN05444164_0476</name>
</gene>
<evidence type="ECO:0000259" key="11">
    <source>
        <dbReference type="SMART" id="SM01185"/>
    </source>
</evidence>
<dbReference type="GO" id="GO:0043043">
    <property type="term" value="P:peptide biosynthetic process"/>
    <property type="evidence" value="ECO:0007669"/>
    <property type="project" value="InterPro"/>
</dbReference>
<sequence length="216" mass="23861">MLQPEIAATAEGLPVRFAPPLLKFRKTPLKVIASSIRKGNIIEQDGKLYVVLSAENIHPGKGTPVSQIEMRRIGDGVKVSERYKTTDQVEKATVEDHNYNYLYEDADGFHFMNNDNYDQVQVSKEIVGSSAPYLQENMTVKLSMHDGNPVAIQLPQRVTLEVVETEPVTKGQTASSSYKPAMLSNGIRTGVPPHVSTGTRIVVMTEDGSYVERAKD</sequence>
<keyword evidence="6 7" id="KW-0648">Protein biosynthesis</keyword>
<dbReference type="SMART" id="SM00841">
    <property type="entry name" value="Elong-fact-P_C"/>
    <property type="match status" value="1"/>
</dbReference>
<dbReference type="InterPro" id="IPR012340">
    <property type="entry name" value="NA-bd_OB-fold"/>
</dbReference>
<reference evidence="12 13" key="1">
    <citation type="submission" date="2016-10" db="EMBL/GenBank/DDBJ databases">
        <authorList>
            <person name="de Groot N.N."/>
        </authorList>
    </citation>
    <scope>NUCLEOTIDE SEQUENCE [LARGE SCALE GENOMIC DNA]</scope>
    <source>
        <strain evidence="12 13">MT12</strain>
    </source>
</reference>
<evidence type="ECO:0000313" key="12">
    <source>
        <dbReference type="EMBL" id="SEB88565.1"/>
    </source>
</evidence>
<dbReference type="SUPFAM" id="SSF50249">
    <property type="entry name" value="Nucleic acid-binding proteins"/>
    <property type="match status" value="2"/>
</dbReference>
<evidence type="ECO:0000256" key="7">
    <source>
        <dbReference type="HAMAP-Rule" id="MF_00141"/>
    </source>
</evidence>
<dbReference type="PANTHER" id="PTHR30053:SF14">
    <property type="entry name" value="TRANSLATION ELONGATION FACTOR KOW-LIKE DOMAIN-CONTAINING PROTEIN"/>
    <property type="match status" value="1"/>
</dbReference>
<dbReference type="PROSITE" id="PS01275">
    <property type="entry name" value="EFP"/>
    <property type="match status" value="1"/>
</dbReference>
<evidence type="ECO:0000256" key="4">
    <source>
        <dbReference type="ARBA" id="ARBA00022490"/>
    </source>
</evidence>
<dbReference type="CDD" id="cd05794">
    <property type="entry name" value="S1_EF-P_repeat_2"/>
    <property type="match status" value="1"/>
</dbReference>
<dbReference type="GO" id="GO:0003746">
    <property type="term" value="F:translation elongation factor activity"/>
    <property type="evidence" value="ECO:0007669"/>
    <property type="project" value="UniProtKB-UniRule"/>
</dbReference>
<dbReference type="InterPro" id="IPR014722">
    <property type="entry name" value="Rib_uL2_dom2"/>
</dbReference>
<dbReference type="FunFam" id="2.40.50.140:FF:000009">
    <property type="entry name" value="Elongation factor P"/>
    <property type="match status" value="1"/>
</dbReference>
<dbReference type="InterPro" id="IPR013185">
    <property type="entry name" value="Transl_elong_KOW-like"/>
</dbReference>
<dbReference type="PIRSF" id="PIRSF005901">
    <property type="entry name" value="EF-P"/>
    <property type="match status" value="1"/>
</dbReference>
<dbReference type="AlphaFoldDB" id="A0A1H4N1F4"/>
<organism evidence="12 13">
    <name type="scientific">Bradyrhizobium erythrophlei</name>
    <dbReference type="NCBI Taxonomy" id="1437360"/>
    <lineage>
        <taxon>Bacteria</taxon>
        <taxon>Pseudomonadati</taxon>
        <taxon>Pseudomonadota</taxon>
        <taxon>Alphaproteobacteria</taxon>
        <taxon>Hyphomicrobiales</taxon>
        <taxon>Nitrobacteraceae</taxon>
        <taxon>Bradyrhizobium</taxon>
    </lineage>
</organism>
<evidence type="ECO:0000256" key="9">
    <source>
        <dbReference type="RuleBase" id="RU004389"/>
    </source>
</evidence>
<dbReference type="Pfam" id="PF09285">
    <property type="entry name" value="Elong-fact-P_C"/>
    <property type="match status" value="1"/>
</dbReference>
<dbReference type="Gene3D" id="2.30.30.30">
    <property type="match status" value="1"/>
</dbReference>
<keyword evidence="5 7" id="KW-0251">Elongation factor</keyword>
<dbReference type="GO" id="GO:0005829">
    <property type="term" value="C:cytosol"/>
    <property type="evidence" value="ECO:0007669"/>
    <property type="project" value="UniProtKB-ARBA"/>
</dbReference>
<feature type="domain" description="Elongation factor P C-terminal" evidence="10">
    <location>
        <begin position="158"/>
        <end position="213"/>
    </location>
</feature>
<comment type="function">
    <text evidence="7">Involved in peptide bond synthesis. Stimulates efficient translation and peptide-bond synthesis on native or reconstituted 70S ribosomes in vitro. Probably functions indirectly by altering the affinity of the ribosome for aminoacyl-tRNA, thus increasing their reactivity as acceptors for peptidyl transferase.</text>
</comment>
<evidence type="ECO:0000256" key="8">
    <source>
        <dbReference type="NCBIfam" id="TIGR00038"/>
    </source>
</evidence>
<dbReference type="Pfam" id="PF08207">
    <property type="entry name" value="EFP_N"/>
    <property type="match status" value="1"/>
</dbReference>
<keyword evidence="4 7" id="KW-0963">Cytoplasm</keyword>
<dbReference type="InterPro" id="IPR015365">
    <property type="entry name" value="Elong-fact-P_C"/>
</dbReference>
<dbReference type="InterPro" id="IPR011768">
    <property type="entry name" value="Transl_elongation_fac_P"/>
</dbReference>
<dbReference type="NCBIfam" id="NF001810">
    <property type="entry name" value="PRK00529.1"/>
    <property type="match status" value="1"/>
</dbReference>
<evidence type="ECO:0000313" key="13">
    <source>
        <dbReference type="Proteomes" id="UP000198992"/>
    </source>
</evidence>